<reference evidence="1 2" key="1">
    <citation type="submission" date="2022-12" db="EMBL/GenBank/DDBJ databases">
        <title>Chromosome-scale assembly of the Ensete ventricosum genome.</title>
        <authorList>
            <person name="Dussert Y."/>
            <person name="Stocks J."/>
            <person name="Wendawek A."/>
            <person name="Woldeyes F."/>
            <person name="Nichols R.A."/>
            <person name="Borrell J.S."/>
        </authorList>
    </citation>
    <scope>NUCLEOTIDE SEQUENCE [LARGE SCALE GENOMIC DNA]</scope>
    <source>
        <strain evidence="2">cv. Maze</strain>
        <tissue evidence="1">Seeds</tissue>
    </source>
</reference>
<protein>
    <submittedName>
        <fullName evidence="1">Uncharacterized protein</fullName>
    </submittedName>
</protein>
<gene>
    <name evidence="1" type="ORF">OPV22_016854</name>
</gene>
<comment type="caution">
    <text evidence="1">The sequence shown here is derived from an EMBL/GenBank/DDBJ whole genome shotgun (WGS) entry which is preliminary data.</text>
</comment>
<proteinExistence type="predicted"/>
<dbReference type="EMBL" id="JAQQAF010000005">
    <property type="protein sequence ID" value="KAJ8484369.1"/>
    <property type="molecule type" value="Genomic_DNA"/>
</dbReference>
<evidence type="ECO:0000313" key="1">
    <source>
        <dbReference type="EMBL" id="KAJ8484369.1"/>
    </source>
</evidence>
<sequence length="200" mass="21925">MMYLEYVVRPSLEQSEQRDAQDEQVRGVEKGPSNISLLSLSGEQAKLSFACAKEQLDSTPITTSDPEARSQAVLLCGCCTWGSVTVLGLCSSFIVSGTGMYSNIKSQFSLSGGNHCCCLVTQAELLDRATEVGHQYIYTRRNAVEVNTFSDWNAQSCAPAASMHYLLKLVVSCDPAASMHECDLLNRSHCSSHMVLRYHL</sequence>
<organism evidence="1 2">
    <name type="scientific">Ensete ventricosum</name>
    <name type="common">Abyssinian banana</name>
    <name type="synonym">Musa ensete</name>
    <dbReference type="NCBI Taxonomy" id="4639"/>
    <lineage>
        <taxon>Eukaryota</taxon>
        <taxon>Viridiplantae</taxon>
        <taxon>Streptophyta</taxon>
        <taxon>Embryophyta</taxon>
        <taxon>Tracheophyta</taxon>
        <taxon>Spermatophyta</taxon>
        <taxon>Magnoliopsida</taxon>
        <taxon>Liliopsida</taxon>
        <taxon>Zingiberales</taxon>
        <taxon>Musaceae</taxon>
        <taxon>Ensete</taxon>
    </lineage>
</organism>
<name>A0AAV8QWH7_ENSVE</name>
<dbReference type="Proteomes" id="UP001222027">
    <property type="component" value="Unassembled WGS sequence"/>
</dbReference>
<dbReference type="AlphaFoldDB" id="A0AAV8QWH7"/>
<keyword evidence="2" id="KW-1185">Reference proteome</keyword>
<evidence type="ECO:0000313" key="2">
    <source>
        <dbReference type="Proteomes" id="UP001222027"/>
    </source>
</evidence>
<accession>A0AAV8QWH7</accession>